<evidence type="ECO:0000256" key="1">
    <source>
        <dbReference type="ARBA" id="ARBA00022801"/>
    </source>
</evidence>
<dbReference type="PANTHER" id="PTHR11839">
    <property type="entry name" value="UDP/ADP-SUGAR PYROPHOSPHATASE"/>
    <property type="match status" value="1"/>
</dbReference>
<dbReference type="SUPFAM" id="SSF55811">
    <property type="entry name" value="Nudix"/>
    <property type="match status" value="1"/>
</dbReference>
<dbReference type="NCBIfam" id="NF001938">
    <property type="entry name" value="PRK00714.1-5"/>
    <property type="match status" value="1"/>
</dbReference>
<dbReference type="STRING" id="1399147.P618_200911"/>
<accession>W6TE57</accession>
<dbReference type="InterPro" id="IPR022927">
    <property type="entry name" value="RppH"/>
</dbReference>
<dbReference type="InterPro" id="IPR015797">
    <property type="entry name" value="NUDIX_hydrolase-like_dom_sf"/>
</dbReference>
<evidence type="ECO:0000313" key="4">
    <source>
        <dbReference type="Proteomes" id="UP000019112"/>
    </source>
</evidence>
<gene>
    <name evidence="3" type="ORF">P618_200911</name>
</gene>
<feature type="domain" description="Nudix hydrolase" evidence="2">
    <location>
        <begin position="27"/>
        <end position="172"/>
    </location>
</feature>
<name>W6TE57_HOLOB</name>
<dbReference type="InterPro" id="IPR000086">
    <property type="entry name" value="NUDIX_hydrolase_dom"/>
</dbReference>
<evidence type="ECO:0000259" key="2">
    <source>
        <dbReference type="PROSITE" id="PS51462"/>
    </source>
</evidence>
<dbReference type="EMBL" id="AWTR02000076">
    <property type="protein sequence ID" value="ETZ06909.1"/>
    <property type="molecule type" value="Genomic_DNA"/>
</dbReference>
<dbReference type="GO" id="GO:0034432">
    <property type="term" value="F:bis(5'-adenosyl)-pentaphosphatase activity"/>
    <property type="evidence" value="ECO:0007669"/>
    <property type="project" value="TreeGrafter"/>
</dbReference>
<dbReference type="eggNOG" id="COG1051">
    <property type="taxonomic scope" value="Bacteria"/>
</dbReference>
<reference evidence="3 4" key="1">
    <citation type="journal article" date="2014" name="FEMS Microbiol. Lett.">
        <title>Draft genome sequences of three Holospora species (Holospora obtusa, Holospora undulata, and Holospora elegans), endonuclear symbiotic bacteria of the ciliate Paramecium caudatum.</title>
        <authorList>
            <person name="Dohra H."/>
            <person name="Tanaka K."/>
            <person name="Suzuki T."/>
            <person name="Fujishima M."/>
            <person name="Suzuki H."/>
        </authorList>
    </citation>
    <scope>NUCLEOTIDE SEQUENCE [LARGE SCALE GENOMIC DNA]</scope>
    <source>
        <strain evidence="3 4">F1</strain>
    </source>
</reference>
<dbReference type="Gene3D" id="3.90.79.10">
    <property type="entry name" value="Nucleoside Triphosphate Pyrophosphohydrolase"/>
    <property type="match status" value="1"/>
</dbReference>
<dbReference type="GO" id="GO:0006753">
    <property type="term" value="P:nucleoside phosphate metabolic process"/>
    <property type="evidence" value="ECO:0007669"/>
    <property type="project" value="TreeGrafter"/>
</dbReference>
<dbReference type="OrthoDB" id="9816040at2"/>
<comment type="caution">
    <text evidence="3">The sequence shown here is derived from an EMBL/GenBank/DDBJ whole genome shotgun (WGS) entry which is preliminary data.</text>
</comment>
<protein>
    <submittedName>
        <fullName evidence="3">RNA pyrophosphohydrolase</fullName>
    </submittedName>
</protein>
<organism evidence="3 4">
    <name type="scientific">Holospora obtusa F1</name>
    <dbReference type="NCBI Taxonomy" id="1399147"/>
    <lineage>
        <taxon>Bacteria</taxon>
        <taxon>Pseudomonadati</taxon>
        <taxon>Pseudomonadota</taxon>
        <taxon>Alphaproteobacteria</taxon>
        <taxon>Holosporales</taxon>
        <taxon>Holosporaceae</taxon>
        <taxon>Holospora</taxon>
    </lineage>
</organism>
<dbReference type="GO" id="GO:0019693">
    <property type="term" value="P:ribose phosphate metabolic process"/>
    <property type="evidence" value="ECO:0007669"/>
    <property type="project" value="TreeGrafter"/>
</dbReference>
<dbReference type="PANTHER" id="PTHR11839:SF22">
    <property type="entry name" value="NUDIX HYDROLASE 26, CHLOROPLASTIC"/>
    <property type="match status" value="1"/>
</dbReference>
<dbReference type="Proteomes" id="UP000019112">
    <property type="component" value="Unassembled WGS sequence"/>
</dbReference>
<dbReference type="AlphaFoldDB" id="W6TE57"/>
<proteinExistence type="predicted"/>
<dbReference type="CDD" id="cd03671">
    <property type="entry name" value="NUDIX_Ap4A_hydrolase_plant_like"/>
    <property type="match status" value="1"/>
</dbReference>
<dbReference type="PROSITE" id="PS51462">
    <property type="entry name" value="NUDIX"/>
    <property type="match status" value="1"/>
</dbReference>
<sequence>MNFSFIKKIYIFFQALIRSGSDTEDPGYRLGVGILLMNQDGKIFVGKRIKKKYSEWQMPQGGVDFDGGVPEPFAQAAWRELWEEVGVKNQCKMVACTQRAYHYDFPYFNLWKLRFKGQKQVWYGFLFSGSDEEINLKITRHPEFESWKWIEKKELMTSCAFFKRSLYAKVFEELWPTMMKALCSK</sequence>
<dbReference type="RefSeq" id="WP_021827696.1">
    <property type="nucleotide sequence ID" value="NZ_AWTR02000076.1"/>
</dbReference>
<dbReference type="Pfam" id="PF00293">
    <property type="entry name" value="NUDIX"/>
    <property type="match status" value="1"/>
</dbReference>
<evidence type="ECO:0000313" key="3">
    <source>
        <dbReference type="EMBL" id="ETZ06909.1"/>
    </source>
</evidence>
<keyword evidence="4" id="KW-1185">Reference proteome</keyword>
<dbReference type="GO" id="GO:0008893">
    <property type="term" value="F:guanosine-3',5'-bis(diphosphate) 3'-diphosphatase activity"/>
    <property type="evidence" value="ECO:0007669"/>
    <property type="project" value="TreeGrafter"/>
</dbReference>
<keyword evidence="1" id="KW-0378">Hydrolase</keyword>